<evidence type="ECO:0000256" key="5">
    <source>
        <dbReference type="ARBA" id="ARBA00022692"/>
    </source>
</evidence>
<feature type="domain" description="Flagellar M-ring N-terminal" evidence="12">
    <location>
        <begin position="59"/>
        <end position="232"/>
    </location>
</feature>
<keyword evidence="5 11" id="KW-0812">Transmembrane</keyword>
<dbReference type="GO" id="GO:0003774">
    <property type="term" value="F:cytoskeletal motor activity"/>
    <property type="evidence" value="ECO:0007669"/>
    <property type="project" value="InterPro"/>
</dbReference>
<evidence type="ECO:0000259" key="12">
    <source>
        <dbReference type="Pfam" id="PF01514"/>
    </source>
</evidence>
<keyword evidence="14" id="KW-0966">Cell projection</keyword>
<evidence type="ECO:0000256" key="4">
    <source>
        <dbReference type="ARBA" id="ARBA00022475"/>
    </source>
</evidence>
<evidence type="ECO:0000256" key="6">
    <source>
        <dbReference type="ARBA" id="ARBA00022989"/>
    </source>
</evidence>
<keyword evidence="8 9" id="KW-0975">Bacterial flagellum</keyword>
<protein>
    <recommendedName>
        <fullName evidence="9">Flagellar M-ring protein</fullName>
    </recommendedName>
</protein>
<dbReference type="PANTHER" id="PTHR30046:SF0">
    <property type="entry name" value="FLAGELLAR M-RING PROTEIN"/>
    <property type="match status" value="1"/>
</dbReference>
<comment type="subcellular location">
    <subcellularLocation>
        <location evidence="1 9">Bacterial flagellum basal body</location>
    </subcellularLocation>
    <subcellularLocation>
        <location evidence="2">Cell membrane</location>
        <topology evidence="2">Multi-pass membrane protein</topology>
    </subcellularLocation>
</comment>
<comment type="caution">
    <text evidence="14">The sequence shown here is derived from an EMBL/GenBank/DDBJ whole genome shotgun (WGS) entry which is preliminary data.</text>
</comment>
<evidence type="ECO:0000256" key="3">
    <source>
        <dbReference type="ARBA" id="ARBA00007971"/>
    </source>
</evidence>
<evidence type="ECO:0000256" key="7">
    <source>
        <dbReference type="ARBA" id="ARBA00023136"/>
    </source>
</evidence>
<feature type="region of interest" description="Disordered" evidence="10">
    <location>
        <begin position="285"/>
        <end position="371"/>
    </location>
</feature>
<dbReference type="PATRIC" id="fig|433924.3.peg.2191"/>
<evidence type="ECO:0000256" key="2">
    <source>
        <dbReference type="ARBA" id="ARBA00004651"/>
    </source>
</evidence>
<evidence type="ECO:0000313" key="14">
    <source>
        <dbReference type="EMBL" id="KTT27203.1"/>
    </source>
</evidence>
<dbReference type="Gene3D" id="3.30.300.30">
    <property type="match status" value="1"/>
</dbReference>
<feature type="domain" description="Flagellar M-ring C-terminal" evidence="13">
    <location>
        <begin position="265"/>
        <end position="449"/>
    </location>
</feature>
<feature type="region of interest" description="Disordered" evidence="10">
    <location>
        <begin position="533"/>
        <end position="563"/>
    </location>
</feature>
<dbReference type="InterPro" id="IPR006182">
    <property type="entry name" value="FliF_N_dom"/>
</dbReference>
<keyword evidence="6 11" id="KW-1133">Transmembrane helix</keyword>
<dbReference type="RefSeq" id="WP_058640509.1">
    <property type="nucleotide sequence ID" value="NZ_LDSL01000021.1"/>
</dbReference>
<dbReference type="Proteomes" id="UP000072741">
    <property type="component" value="Unassembled WGS sequence"/>
</dbReference>
<sequence length="603" mass="62969">MPAAVAELPALSPAPSQSLVPGGVAARFAALDRSQRLKLALGAVLLAAVAIAAIVMGRSPDWRVLFANLSDKDGGAIVAQLAQMNVPYKYSEGGGAIMVPAERVHDVRLRLASQGLPKGSVTGFEVADANRFGMTQFQEKLSFQRGLEGELTRSIQALAAVQSARVHLALPNQNGFFREQQKPSASVLLTLHPGRMLDRAQIAGIVHLVASSVPELSPSAVSIVDDNGKLLSAMGDNTNGSVDAQQLAYVQQLEQLYTRRILDLLEPVVGKQNVKAQVTADVDFSQTEATSEEHRPNLSQDASAVRSQQTIETVGATPAQPSGVPGAATNQPQPPAAPAAPVNGQAAPLAPTGAQAQAQAGQRPPGKRESITNYEVDKTTRTVRGAVGTVKRLSAAVVVNYQGVADAQGKVTPTALPAAQLEQMTALVRESIGFSKDRGDSVNLMNAAFRADGDVVPEVPLWKRPELYELARSLAWPAALAVLGMAVLFGMVRPALKALAPPKPEPEKAEDKAAEVLALEGGDAATAALPAPGGALDAVVGDDPERPALDAPAEANGPEPLSLPMPELLLGQAALEGARVMARQNPVAVANIVRGWISPDKDE</sequence>
<dbReference type="InterPro" id="IPR045851">
    <property type="entry name" value="AMP-bd_C_sf"/>
</dbReference>
<reference evidence="14 15" key="1">
    <citation type="journal article" date="2016" name="Front. Microbiol.">
        <title>Genomic Resource of Rice Seed Associated Bacteria.</title>
        <authorList>
            <person name="Midha S."/>
            <person name="Bansal K."/>
            <person name="Sharma S."/>
            <person name="Kumar N."/>
            <person name="Patil P.P."/>
            <person name="Chaudhry V."/>
            <person name="Patil P.B."/>
        </authorList>
    </citation>
    <scope>NUCLEOTIDE SEQUENCE [LARGE SCALE GENOMIC DNA]</scope>
    <source>
        <strain evidence="14 15">NS331</strain>
    </source>
</reference>
<dbReference type="PIRSF" id="PIRSF004862">
    <property type="entry name" value="FliF"/>
    <property type="match status" value="1"/>
</dbReference>
<feature type="transmembrane region" description="Helical" evidence="11">
    <location>
        <begin position="37"/>
        <end position="56"/>
    </location>
</feature>
<keyword evidence="14" id="KW-0282">Flagellum</keyword>
<dbReference type="InterPro" id="IPR043427">
    <property type="entry name" value="YscJ/FliF"/>
</dbReference>
<keyword evidence="14" id="KW-0969">Cilium</keyword>
<comment type="similarity">
    <text evidence="3 9">Belongs to the FliF family.</text>
</comment>
<accession>A0A147HBJ2</accession>
<dbReference type="Pfam" id="PF01514">
    <property type="entry name" value="YscJ_FliF"/>
    <property type="match status" value="1"/>
</dbReference>
<keyword evidence="4" id="KW-1003">Cell membrane</keyword>
<evidence type="ECO:0000256" key="10">
    <source>
        <dbReference type="SAM" id="MobiDB-lite"/>
    </source>
</evidence>
<dbReference type="Pfam" id="PF08345">
    <property type="entry name" value="YscJ_FliF_C"/>
    <property type="match status" value="1"/>
</dbReference>
<dbReference type="PRINTS" id="PR01009">
    <property type="entry name" value="FLGMRINGFLIF"/>
</dbReference>
<evidence type="ECO:0000313" key="15">
    <source>
        <dbReference type="Proteomes" id="UP000072741"/>
    </source>
</evidence>
<dbReference type="AlphaFoldDB" id="A0A147HBJ2"/>
<dbReference type="InterPro" id="IPR013556">
    <property type="entry name" value="Flag_M-ring_C"/>
</dbReference>
<dbReference type="EMBL" id="LDSL01000021">
    <property type="protein sequence ID" value="KTT27203.1"/>
    <property type="molecule type" value="Genomic_DNA"/>
</dbReference>
<gene>
    <name evidence="14" type="ORF">NS331_02880</name>
</gene>
<dbReference type="InterPro" id="IPR000067">
    <property type="entry name" value="FlgMring_FliF"/>
</dbReference>
<name>A0A147HBJ2_9BURK</name>
<dbReference type="PANTHER" id="PTHR30046">
    <property type="entry name" value="FLAGELLAR M-RING PROTEIN"/>
    <property type="match status" value="1"/>
</dbReference>
<comment type="function">
    <text evidence="9">The M ring may be actively involved in energy transduction.</text>
</comment>
<dbReference type="OrthoDB" id="8554211at2"/>
<evidence type="ECO:0000256" key="8">
    <source>
        <dbReference type="ARBA" id="ARBA00023143"/>
    </source>
</evidence>
<organism evidence="14 15">
    <name type="scientific">Pseudacidovorax intermedius</name>
    <dbReference type="NCBI Taxonomy" id="433924"/>
    <lineage>
        <taxon>Bacteria</taxon>
        <taxon>Pseudomonadati</taxon>
        <taxon>Pseudomonadota</taxon>
        <taxon>Betaproteobacteria</taxon>
        <taxon>Burkholderiales</taxon>
        <taxon>Comamonadaceae</taxon>
        <taxon>Pseudacidovorax</taxon>
    </lineage>
</organism>
<keyword evidence="7 11" id="KW-0472">Membrane</keyword>
<evidence type="ECO:0000256" key="9">
    <source>
        <dbReference type="PIRNR" id="PIRNR004862"/>
    </source>
</evidence>
<evidence type="ECO:0000256" key="1">
    <source>
        <dbReference type="ARBA" id="ARBA00004117"/>
    </source>
</evidence>
<evidence type="ECO:0000256" key="11">
    <source>
        <dbReference type="SAM" id="Phobius"/>
    </source>
</evidence>
<dbReference type="NCBIfam" id="TIGR00206">
    <property type="entry name" value="fliF"/>
    <property type="match status" value="1"/>
</dbReference>
<proteinExistence type="inferred from homology"/>
<dbReference type="GO" id="GO:0071973">
    <property type="term" value="P:bacterial-type flagellum-dependent cell motility"/>
    <property type="evidence" value="ECO:0007669"/>
    <property type="project" value="InterPro"/>
</dbReference>
<evidence type="ECO:0000259" key="13">
    <source>
        <dbReference type="Pfam" id="PF08345"/>
    </source>
</evidence>
<keyword evidence="15" id="KW-1185">Reference proteome</keyword>
<dbReference type="GO" id="GO:0005886">
    <property type="term" value="C:plasma membrane"/>
    <property type="evidence" value="ECO:0007669"/>
    <property type="project" value="UniProtKB-SubCell"/>
</dbReference>
<dbReference type="GO" id="GO:0009431">
    <property type="term" value="C:bacterial-type flagellum basal body, MS ring"/>
    <property type="evidence" value="ECO:0007669"/>
    <property type="project" value="InterPro"/>
</dbReference>
<feature type="compositionally biased region" description="Polar residues" evidence="10">
    <location>
        <begin position="297"/>
        <end position="312"/>
    </location>
</feature>
<feature type="compositionally biased region" description="Low complexity" evidence="10">
    <location>
        <begin position="339"/>
        <end position="364"/>
    </location>
</feature>